<dbReference type="PANTHER" id="PTHR12609">
    <property type="entry name" value="MICROTUBULE ASSOCIATED PROTEIN XMAP215"/>
    <property type="match status" value="1"/>
</dbReference>
<keyword evidence="3" id="KW-0963">Cytoplasm</keyword>
<feature type="compositionally biased region" description="Polar residues" evidence="8">
    <location>
        <begin position="2014"/>
        <end position="2028"/>
    </location>
</feature>
<dbReference type="GO" id="GO:0046785">
    <property type="term" value="P:microtubule polymerization"/>
    <property type="evidence" value="ECO:0007669"/>
    <property type="project" value="InterPro"/>
</dbReference>
<feature type="region of interest" description="Disordered" evidence="8">
    <location>
        <begin position="587"/>
        <end position="627"/>
    </location>
</feature>
<keyword evidence="11" id="KW-1185">Reference proteome</keyword>
<evidence type="ECO:0000256" key="7">
    <source>
        <dbReference type="ARBA" id="ARBA00023212"/>
    </source>
</evidence>
<feature type="domain" description="TOG" evidence="9">
    <location>
        <begin position="282"/>
        <end position="517"/>
    </location>
</feature>
<dbReference type="SMART" id="SM01349">
    <property type="entry name" value="TOG"/>
    <property type="match status" value="5"/>
</dbReference>
<feature type="compositionally biased region" description="Pro residues" evidence="8">
    <location>
        <begin position="1132"/>
        <end position="1166"/>
    </location>
</feature>
<dbReference type="GO" id="GO:0044732">
    <property type="term" value="C:mitotic spindle pole body"/>
    <property type="evidence" value="ECO:0007669"/>
    <property type="project" value="UniProtKB-ARBA"/>
</dbReference>
<accession>A0A0D0E462</accession>
<organism evidence="10 11">
    <name type="scientific">Paxillus rubicundulus Ve08.2h10</name>
    <dbReference type="NCBI Taxonomy" id="930991"/>
    <lineage>
        <taxon>Eukaryota</taxon>
        <taxon>Fungi</taxon>
        <taxon>Dikarya</taxon>
        <taxon>Basidiomycota</taxon>
        <taxon>Agaricomycotina</taxon>
        <taxon>Agaricomycetes</taxon>
        <taxon>Agaricomycetidae</taxon>
        <taxon>Boletales</taxon>
        <taxon>Paxilineae</taxon>
        <taxon>Paxillaceae</taxon>
        <taxon>Paxillus</taxon>
    </lineage>
</organism>
<dbReference type="GO" id="GO:0051315">
    <property type="term" value="P:attachment of mitotic spindle microtubules to kinetochore"/>
    <property type="evidence" value="ECO:0007669"/>
    <property type="project" value="UniProtKB-ARBA"/>
</dbReference>
<dbReference type="InParanoid" id="A0A0D0E462"/>
<gene>
    <name evidence="10" type="ORF">PAXRUDRAFT_826558</name>
</gene>
<reference evidence="11" key="2">
    <citation type="submission" date="2015-01" db="EMBL/GenBank/DDBJ databases">
        <title>Evolutionary Origins and Diversification of the Mycorrhizal Mutualists.</title>
        <authorList>
            <consortium name="DOE Joint Genome Institute"/>
            <consortium name="Mycorrhizal Genomics Consortium"/>
            <person name="Kohler A."/>
            <person name="Kuo A."/>
            <person name="Nagy L.G."/>
            <person name="Floudas D."/>
            <person name="Copeland A."/>
            <person name="Barry K.W."/>
            <person name="Cichocki N."/>
            <person name="Veneault-Fourrey C."/>
            <person name="LaButti K."/>
            <person name="Lindquist E.A."/>
            <person name="Lipzen A."/>
            <person name="Lundell T."/>
            <person name="Morin E."/>
            <person name="Murat C."/>
            <person name="Riley R."/>
            <person name="Ohm R."/>
            <person name="Sun H."/>
            <person name="Tunlid A."/>
            <person name="Henrissat B."/>
            <person name="Grigoriev I.V."/>
            <person name="Hibbett D.S."/>
            <person name="Martin F."/>
        </authorList>
    </citation>
    <scope>NUCLEOTIDE SEQUENCE [LARGE SCALE GENOMIC DNA]</scope>
    <source>
        <strain evidence="11">Ve08.2h10</strain>
    </source>
</reference>
<reference evidence="10 11" key="1">
    <citation type="submission" date="2014-04" db="EMBL/GenBank/DDBJ databases">
        <authorList>
            <consortium name="DOE Joint Genome Institute"/>
            <person name="Kuo A."/>
            <person name="Kohler A."/>
            <person name="Jargeat P."/>
            <person name="Nagy L.G."/>
            <person name="Floudas D."/>
            <person name="Copeland A."/>
            <person name="Barry K.W."/>
            <person name="Cichocki N."/>
            <person name="Veneault-Fourrey C."/>
            <person name="LaButti K."/>
            <person name="Lindquist E.A."/>
            <person name="Lipzen A."/>
            <person name="Lundell T."/>
            <person name="Morin E."/>
            <person name="Murat C."/>
            <person name="Sun H."/>
            <person name="Tunlid A."/>
            <person name="Henrissat B."/>
            <person name="Grigoriev I.V."/>
            <person name="Hibbett D.S."/>
            <person name="Martin F."/>
            <person name="Nordberg H.P."/>
            <person name="Cantor M.N."/>
            <person name="Hua S.X."/>
        </authorList>
    </citation>
    <scope>NUCLEOTIDE SEQUENCE [LARGE SCALE GENOMIC DNA]</scope>
    <source>
        <strain evidence="10 11">Ve08.2h10</strain>
    </source>
</reference>
<dbReference type="OrthoDB" id="205662at2759"/>
<evidence type="ECO:0000256" key="5">
    <source>
        <dbReference type="ARBA" id="ARBA00022701"/>
    </source>
</evidence>
<dbReference type="STRING" id="930991.A0A0D0E462"/>
<feature type="region of interest" description="Disordered" evidence="8">
    <location>
        <begin position="229"/>
        <end position="268"/>
    </location>
</feature>
<feature type="compositionally biased region" description="Low complexity" evidence="8">
    <location>
        <begin position="1571"/>
        <end position="1588"/>
    </location>
</feature>
<dbReference type="GO" id="GO:0061863">
    <property type="term" value="F:microtubule plus end polymerase"/>
    <property type="evidence" value="ECO:0007669"/>
    <property type="project" value="InterPro"/>
</dbReference>
<keyword evidence="5" id="KW-0493">Microtubule</keyword>
<keyword evidence="4" id="KW-0132">Cell division</keyword>
<feature type="domain" description="TOG" evidence="9">
    <location>
        <begin position="894"/>
        <end position="1129"/>
    </location>
</feature>
<dbReference type="FunFam" id="1.25.10.10:FF:000063">
    <property type="entry name" value="Putative cytoskeleton-associated protein 5"/>
    <property type="match status" value="1"/>
</dbReference>
<evidence type="ECO:0000256" key="3">
    <source>
        <dbReference type="ARBA" id="ARBA00022490"/>
    </source>
</evidence>
<dbReference type="InterPro" id="IPR011989">
    <property type="entry name" value="ARM-like"/>
</dbReference>
<dbReference type="Pfam" id="PF12348">
    <property type="entry name" value="CLASP_N"/>
    <property type="match status" value="1"/>
</dbReference>
<dbReference type="GO" id="GO:0030951">
    <property type="term" value="P:establishment or maintenance of microtubule cytoskeleton polarity"/>
    <property type="evidence" value="ECO:0007669"/>
    <property type="project" value="InterPro"/>
</dbReference>
<dbReference type="InterPro" id="IPR016024">
    <property type="entry name" value="ARM-type_fold"/>
</dbReference>
<evidence type="ECO:0000256" key="1">
    <source>
        <dbReference type="ARBA" id="ARBA00004186"/>
    </source>
</evidence>
<evidence type="ECO:0000256" key="4">
    <source>
        <dbReference type="ARBA" id="ARBA00022618"/>
    </source>
</evidence>
<feature type="region of interest" description="Disordered" evidence="8">
    <location>
        <begin position="1126"/>
        <end position="1210"/>
    </location>
</feature>
<feature type="compositionally biased region" description="Polar residues" evidence="8">
    <location>
        <begin position="1612"/>
        <end position="1629"/>
    </location>
</feature>
<dbReference type="GO" id="GO:1990571">
    <property type="term" value="P:meiotic centromere clustering"/>
    <property type="evidence" value="ECO:0007669"/>
    <property type="project" value="UniProtKB-ARBA"/>
</dbReference>
<sequence length="2207" mass="236216">MDGPIPQEEDFSSLAVSERLAHKNWKARVNGYESLVKTFQTTASDSDPAFKPYISSPDLLKKIATDSNAVAQEKGVECLVALVKFAGETAAKTREAVVPALVDKCLGSARAGTKSQAIELILQYVEVENSGAGVVTDIIPGLSAKQPKTVTASVLALREVVRNFGTEVIPPAPVLKSLPKIFAHADKNVRAEGTQLTHTLYQYIGPAIEPWLAELKPVQVKELQEAFEGMEKEGKGKGTLKAERSTRKHQREAEANADAGISEEAEDGGVAEADIDLPDPRSLAEPVDIVAKFPSKMQANLTSSKWKERKEVLDDLLTLVNATPRIQDAPELGELVRSLAACIQKDANINCVMAAANVMEGLAKGMMHPFGRLREAVVPPMLERLKERKANVTDAIGAALDAVFTTTCLPDIIPDLLPSLANKNPQVKEGTLKFLGRCLATSTTPVQQGQIKTLTDPLATLLEDGFEGARNEAAVCLGTLMKMVGERPLNALMDGLADVRKAKVKEAYEKASVKCKTGSGGPPAAKEPPKKKGPVKPLVGAAPEPPSGAPPTALDKVLSQDQPQKKPPGKLPARLLAKKGLEIAVEGDASAGGSKSGPPTASTPAAKKSVPAAVGKGGRPPPPAAPGALDTFKYKHTPEDAEALAVGAIPGSVMEALGDANWKARLAACEEMTAWLEEVVEEVDAEVVVRAVAKKGWAEKNFQVSTKLYAILSILAERCPSFGRSCVALSTGHLSEKLGDVKLKKPAGDTLLVFAEKTSLQFVLNQAYEPLGKQKAPKVLADAMSWMDTAIVEFGIAGLSLRSLIEFLKNALKNSNAAVRTSATKTLVTVKLFAGAGIKDFLEDINPQLFGTIQSEFDKVEGTPAPEPTRTSVDVAAMVPASGGGKANADPLDELLPRVEIDGLLKGTTIIADAKNDAWKTKKEALETLQVILDQGANKRLKPAMSELGQVLKARVADTNKAVQMLALDIVARIAAGMGKPFDKQTKLFVIPVATVLSDQKAPIRAAAIQTLTAMANACEGLDSMVHFLGTALEATSPTQRASLMGWIADYLRDNPPSSPLDLSNWACSVVSCLDDRSTDIRKAAQALLPTLITFVGFDKVMAQTNSLKPASRKTAVPIIQAARESTATPPALAPPGPAKPAAKPAPTPGPAAVPSPTPPPSPPPAAAVSSGAQSKLTGVRKKLPQGTTSRPDSRAESIEEPFAGTRVSGKLGLKRPGVAGAATKVPPSAALTSLPFSSKNKESKRARLAKDVQKWINEAGPTRKDLADALQRQMEPHASKELVGQLFSHDHNAVNDHVSGLSTMYEFFSAADSGVDKYGIPAEDMRVVGLACSDLALKYVSIKAHEPQSNLLSRCLDVVEAMVSFLRNQDAQIEDSEALCFVPTLIYKLGDAREPVRARVQNIMQSLPTVYAYSRIFDLLLEHGLKSKVAKTRQGALDELANLLKRNGMGACNQPSKAFPVIGSMIADKDSAVRKSALSVFGEAYALVGEKVWTLVGPLSPKDKTQLEERLRRVSGLSSPAKSEHQTPAHPARVTRLANGGLRPESPSVGKSGGIPRPASPAGSTISRIARPGSPSRPLRSASPAASQTARPSSPLRVSKLPGPFTAMPPTGTSSAIPTVTSPTSSRPKSMLPSRLTQPRTLARPAVPTLSSNAAMRPSEEPSELPYVARTNGHGATETPRIPFSDTMDTLVDSAPSYDDGLASVADDITIMISSILSSDPSRSVEALKKIQKILMTKPEDGHASPEYRELAEHTEGLIETITLQMTHVFERPEDLPIEENFRLAKHLIQTLNTFCDHTFLAESLTVEILTPLLEELTLRLLETDESHVTKIKDLSRFINMIILRLFATGRRMSIFRALFALLLQIVKPFPGNGTLPESKESRVAELVLKCVWKLARNIPQDLKEQKLDPVELLPAVEHFLQSVPPNEWRARATNKVPCGDMPLRTIKVIIQHVVAHHGDEVYDMLSASFDDPSATIVYPYVYRILNSAAKSAEFPVRANNSPPDPISRPYSVASSRPISPTGSTSANHRRSSPSHQTSPSISSHNGFSSPVEEPDPEAQLITIINHISSETTGAMHKEGITELHHFLKNYPHKRPKVEKLLETTGPAFRKYINRALASRAAEDLERTAAVTSTLSISELEANGRGATPSPVAQDSGSAPRSPMHASDPPGADRLHKLHDIFQYKRASMTSNGSSASAARPRIPVE</sequence>
<feature type="compositionally biased region" description="Low complexity" evidence="8">
    <location>
        <begin position="2035"/>
        <end position="2046"/>
    </location>
</feature>
<dbReference type="SUPFAM" id="SSF48371">
    <property type="entry name" value="ARM repeat"/>
    <property type="match status" value="2"/>
</dbReference>
<dbReference type="EMBL" id="KN825015">
    <property type="protein sequence ID" value="KIK95894.1"/>
    <property type="molecule type" value="Genomic_DNA"/>
</dbReference>
<feature type="compositionally biased region" description="Basic and acidic residues" evidence="8">
    <location>
        <begin position="229"/>
        <end position="245"/>
    </location>
</feature>
<evidence type="ECO:0000259" key="9">
    <source>
        <dbReference type="SMART" id="SM01349"/>
    </source>
</evidence>
<dbReference type="GO" id="GO:0000022">
    <property type="term" value="P:mitotic spindle elongation"/>
    <property type="evidence" value="ECO:0007669"/>
    <property type="project" value="UniProtKB-ARBA"/>
</dbReference>
<evidence type="ECO:0000256" key="8">
    <source>
        <dbReference type="SAM" id="MobiDB-lite"/>
    </source>
</evidence>
<evidence type="ECO:0000313" key="11">
    <source>
        <dbReference type="Proteomes" id="UP000054538"/>
    </source>
</evidence>
<feature type="region of interest" description="Disordered" evidence="8">
    <location>
        <begin position="512"/>
        <end position="572"/>
    </location>
</feature>
<dbReference type="InterPro" id="IPR034085">
    <property type="entry name" value="TOG"/>
</dbReference>
<dbReference type="GO" id="GO:0005881">
    <property type="term" value="C:cytoplasmic microtubule"/>
    <property type="evidence" value="ECO:0007669"/>
    <property type="project" value="UniProtKB-ARBA"/>
</dbReference>
<feature type="domain" description="TOG" evidence="9">
    <location>
        <begin position="2"/>
        <end position="236"/>
    </location>
</feature>
<feature type="region of interest" description="Disordered" evidence="8">
    <location>
        <begin position="2142"/>
        <end position="2207"/>
    </location>
</feature>
<evidence type="ECO:0000256" key="6">
    <source>
        <dbReference type="ARBA" id="ARBA00022776"/>
    </source>
</evidence>
<dbReference type="FunFam" id="1.25.10.10:FF:000019">
    <property type="entry name" value="Cytoskeleton-associated protein 5"/>
    <property type="match status" value="1"/>
</dbReference>
<dbReference type="Gene3D" id="1.25.10.10">
    <property type="entry name" value="Leucine-rich Repeat Variant"/>
    <property type="match status" value="5"/>
</dbReference>
<dbReference type="GO" id="GO:0051010">
    <property type="term" value="F:microtubule plus-end binding"/>
    <property type="evidence" value="ECO:0007669"/>
    <property type="project" value="InterPro"/>
</dbReference>
<name>A0A0D0E462_9AGAM</name>
<dbReference type="Pfam" id="PF21041">
    <property type="entry name" value="XMAP215_CLASP_TOG"/>
    <property type="match status" value="2"/>
</dbReference>
<comment type="similarity">
    <text evidence="2">Belongs to the CLASP family.</text>
</comment>
<keyword evidence="6" id="KW-0498">Mitosis</keyword>
<dbReference type="InterPro" id="IPR048491">
    <property type="entry name" value="XMAP215_CLASP_TOG"/>
</dbReference>
<dbReference type="GO" id="GO:0099070">
    <property type="term" value="C:static microtubule bundle"/>
    <property type="evidence" value="ECO:0007669"/>
    <property type="project" value="UniProtKB-ARBA"/>
</dbReference>
<feature type="domain" description="TOG" evidence="9">
    <location>
        <begin position="1269"/>
        <end position="1521"/>
    </location>
</feature>
<keyword evidence="7" id="KW-0206">Cytoskeleton</keyword>
<feature type="region of interest" description="Disordered" evidence="8">
    <location>
        <begin position="1511"/>
        <end position="1649"/>
    </location>
</feature>
<feature type="domain" description="TOG" evidence="9">
    <location>
        <begin position="633"/>
        <end position="866"/>
    </location>
</feature>
<dbReference type="HOGENOM" id="CLU_000539_0_0_1"/>
<feature type="region of interest" description="Disordered" evidence="8">
    <location>
        <begin position="1997"/>
        <end position="2056"/>
    </location>
</feature>
<dbReference type="FunFam" id="1.25.10.10:FF:000068">
    <property type="entry name" value="cytoskeleton-associated protein 5 isoform X1"/>
    <property type="match status" value="1"/>
</dbReference>
<dbReference type="Proteomes" id="UP000054538">
    <property type="component" value="Unassembled WGS sequence"/>
</dbReference>
<feature type="compositionally biased region" description="Basic and acidic residues" evidence="8">
    <location>
        <begin position="2172"/>
        <end position="2184"/>
    </location>
</feature>
<dbReference type="InterPro" id="IPR045110">
    <property type="entry name" value="XMAP215"/>
</dbReference>
<dbReference type="GO" id="GO:1990498">
    <property type="term" value="C:mitotic spindle microtubule"/>
    <property type="evidence" value="ECO:0007669"/>
    <property type="project" value="UniProtKB-ARBA"/>
</dbReference>
<dbReference type="InterPro" id="IPR024395">
    <property type="entry name" value="CLASP_N_dom"/>
</dbReference>
<keyword evidence="6" id="KW-0131">Cell cycle</keyword>
<comment type="subcellular location">
    <subcellularLocation>
        <location evidence="1">Cytoplasm</location>
        <location evidence="1">Cytoskeleton</location>
        <location evidence="1">Spindle</location>
    </subcellularLocation>
</comment>
<feature type="compositionally biased region" description="Polar residues" evidence="8">
    <location>
        <begin position="2189"/>
        <end position="2198"/>
    </location>
</feature>
<protein>
    <recommendedName>
        <fullName evidence="9">TOG domain-containing protein</fullName>
    </recommendedName>
</protein>
<evidence type="ECO:0000313" key="10">
    <source>
        <dbReference type="EMBL" id="KIK95894.1"/>
    </source>
</evidence>
<dbReference type="GO" id="GO:0051301">
    <property type="term" value="P:cell division"/>
    <property type="evidence" value="ECO:0007669"/>
    <property type="project" value="UniProtKB-KW"/>
</dbReference>
<evidence type="ECO:0000256" key="2">
    <source>
        <dbReference type="ARBA" id="ARBA00009549"/>
    </source>
</evidence>
<proteinExistence type="inferred from homology"/>